<dbReference type="SUPFAM" id="SSF81464">
    <property type="entry name" value="Cytochrome c oxidase subunit II-like, transmembrane region"/>
    <property type="match status" value="1"/>
</dbReference>
<dbReference type="GO" id="GO:0042773">
    <property type="term" value="P:ATP synthesis coupled electron transport"/>
    <property type="evidence" value="ECO:0007669"/>
    <property type="project" value="TreeGrafter"/>
</dbReference>
<keyword evidence="3" id="KW-0813">Transport</keyword>
<dbReference type="InterPro" id="IPR006333">
    <property type="entry name" value="Cyt_o_ubiquinol_oxidase_su2"/>
</dbReference>
<reference evidence="19" key="1">
    <citation type="submission" date="2022-04" db="EMBL/GenBank/DDBJ databases">
        <title>Roseomonas acroporae sp. nov., isolated from coral Acropora digitifera.</title>
        <authorList>
            <person name="Sun H."/>
        </authorList>
    </citation>
    <scope>NUCLEOTIDE SEQUENCE</scope>
    <source>
        <strain evidence="19">NAR14</strain>
    </source>
</reference>
<dbReference type="PANTHER" id="PTHR22888">
    <property type="entry name" value="CYTOCHROME C OXIDASE, SUBUNIT II"/>
    <property type="match status" value="1"/>
</dbReference>
<evidence type="ECO:0000259" key="18">
    <source>
        <dbReference type="PROSITE" id="PS50999"/>
    </source>
</evidence>
<evidence type="ECO:0000256" key="8">
    <source>
        <dbReference type="ARBA" id="ARBA00022982"/>
    </source>
</evidence>
<dbReference type="GO" id="GO:0004129">
    <property type="term" value="F:cytochrome-c oxidase activity"/>
    <property type="evidence" value="ECO:0007669"/>
    <property type="project" value="InterPro"/>
</dbReference>
<evidence type="ECO:0000256" key="5">
    <source>
        <dbReference type="ARBA" id="ARBA00022660"/>
    </source>
</evidence>
<evidence type="ECO:0000256" key="3">
    <source>
        <dbReference type="ARBA" id="ARBA00022448"/>
    </source>
</evidence>
<evidence type="ECO:0000256" key="6">
    <source>
        <dbReference type="ARBA" id="ARBA00022692"/>
    </source>
</evidence>
<evidence type="ECO:0000256" key="1">
    <source>
        <dbReference type="ARBA" id="ARBA00004651"/>
    </source>
</evidence>
<keyword evidence="11 16" id="KW-0472">Membrane</keyword>
<evidence type="ECO:0000256" key="15">
    <source>
        <dbReference type="SAM" id="MobiDB-lite"/>
    </source>
</evidence>
<dbReference type="GO" id="GO:0005886">
    <property type="term" value="C:plasma membrane"/>
    <property type="evidence" value="ECO:0007669"/>
    <property type="project" value="UniProtKB-SubCell"/>
</dbReference>
<dbReference type="Gene3D" id="2.60.40.420">
    <property type="entry name" value="Cupredoxins - blue copper proteins"/>
    <property type="match status" value="1"/>
</dbReference>
<name>A0A9X1Y7C9_9PROT</name>
<feature type="compositionally biased region" description="Pro residues" evidence="15">
    <location>
        <begin position="399"/>
        <end position="408"/>
    </location>
</feature>
<keyword evidence="4" id="KW-1003">Cell membrane</keyword>
<evidence type="ECO:0000256" key="16">
    <source>
        <dbReference type="SAM" id="Phobius"/>
    </source>
</evidence>
<dbReference type="PROSITE" id="PS50999">
    <property type="entry name" value="COX2_TM"/>
    <property type="match status" value="1"/>
</dbReference>
<feature type="transmembrane region" description="Helical" evidence="16">
    <location>
        <begin position="89"/>
        <end position="111"/>
    </location>
</feature>
<proteinExistence type="inferred from homology"/>
<evidence type="ECO:0000256" key="9">
    <source>
        <dbReference type="ARBA" id="ARBA00022989"/>
    </source>
</evidence>
<feature type="transmembrane region" description="Helical" evidence="16">
    <location>
        <begin position="44"/>
        <end position="68"/>
    </location>
</feature>
<evidence type="ECO:0000256" key="14">
    <source>
        <dbReference type="ARBA" id="ARBA00030198"/>
    </source>
</evidence>
<dbReference type="InterPro" id="IPR034227">
    <property type="entry name" value="CuRO_UO_II"/>
</dbReference>
<dbReference type="AlphaFoldDB" id="A0A9X1Y7C9"/>
<feature type="domain" description="Cytochrome oxidase subunit II transmembrane region profile" evidence="18">
    <location>
        <begin position="22"/>
        <end position="119"/>
    </location>
</feature>
<dbReference type="Pfam" id="PF00116">
    <property type="entry name" value="COX2"/>
    <property type="match status" value="1"/>
</dbReference>
<gene>
    <name evidence="19" type="primary">cyoA</name>
    <name evidence="19" type="ORF">M0638_10775</name>
</gene>
<dbReference type="Proteomes" id="UP001139516">
    <property type="component" value="Unassembled WGS sequence"/>
</dbReference>
<evidence type="ECO:0000259" key="17">
    <source>
        <dbReference type="PROSITE" id="PS50857"/>
    </source>
</evidence>
<keyword evidence="7" id="KW-0732">Signal</keyword>
<keyword evidence="20" id="KW-1185">Reference proteome</keyword>
<comment type="similarity">
    <text evidence="2">Belongs to the cytochrome c oxidase subunit 2 family.</text>
</comment>
<dbReference type="InterPro" id="IPR010514">
    <property type="entry name" value="COX_ARM"/>
</dbReference>
<dbReference type="PROSITE" id="PS51257">
    <property type="entry name" value="PROKAR_LIPOPROTEIN"/>
    <property type="match status" value="1"/>
</dbReference>
<dbReference type="SUPFAM" id="SSF49503">
    <property type="entry name" value="Cupredoxins"/>
    <property type="match status" value="1"/>
</dbReference>
<evidence type="ECO:0000256" key="2">
    <source>
        <dbReference type="ARBA" id="ARBA00007866"/>
    </source>
</evidence>
<accession>A0A9X1Y7C9</accession>
<dbReference type="PANTHER" id="PTHR22888:SF18">
    <property type="entry name" value="CYTOCHROME BO(3) UBIQUINOL OXIDASE SUBUNIT 2"/>
    <property type="match status" value="1"/>
</dbReference>
<evidence type="ECO:0000313" key="19">
    <source>
        <dbReference type="EMBL" id="MCK8784866.1"/>
    </source>
</evidence>
<comment type="caution">
    <text evidence="19">The sequence shown here is derived from an EMBL/GenBank/DDBJ whole genome shotgun (WGS) entry which is preliminary data.</text>
</comment>
<evidence type="ECO:0000256" key="7">
    <source>
        <dbReference type="ARBA" id="ARBA00022729"/>
    </source>
</evidence>
<dbReference type="EMBL" id="JALPRX010000040">
    <property type="protein sequence ID" value="MCK8784866.1"/>
    <property type="molecule type" value="Genomic_DNA"/>
</dbReference>
<keyword evidence="9 16" id="KW-1133">Transmembrane helix</keyword>
<dbReference type="InterPro" id="IPR002429">
    <property type="entry name" value="CcO_II-like_C"/>
</dbReference>
<keyword evidence="8" id="KW-0249">Electron transport</keyword>
<evidence type="ECO:0000256" key="12">
    <source>
        <dbReference type="ARBA" id="ARBA00023139"/>
    </source>
</evidence>
<keyword evidence="10" id="KW-0560">Oxidoreductase</keyword>
<dbReference type="GO" id="GO:0016682">
    <property type="term" value="F:oxidoreductase activity, acting on diphenols and related substances as donors, oxygen as acceptor"/>
    <property type="evidence" value="ECO:0007669"/>
    <property type="project" value="InterPro"/>
</dbReference>
<dbReference type="Gene3D" id="1.10.287.90">
    <property type="match status" value="1"/>
</dbReference>
<dbReference type="CDD" id="cd04212">
    <property type="entry name" value="CuRO_UO_II"/>
    <property type="match status" value="1"/>
</dbReference>
<dbReference type="InterPro" id="IPR036257">
    <property type="entry name" value="Cyt_c_oxidase_su2_TM_sf"/>
</dbReference>
<protein>
    <recommendedName>
        <fullName evidence="14">Ubiquinol oxidase polypeptide II</fullName>
    </recommendedName>
</protein>
<dbReference type="InterPro" id="IPR045187">
    <property type="entry name" value="CcO_II"/>
</dbReference>
<organism evidence="19 20">
    <name type="scientific">Roseomonas acroporae</name>
    <dbReference type="NCBI Taxonomy" id="2937791"/>
    <lineage>
        <taxon>Bacteria</taxon>
        <taxon>Pseudomonadati</taxon>
        <taxon>Pseudomonadota</taxon>
        <taxon>Alphaproteobacteria</taxon>
        <taxon>Acetobacterales</taxon>
        <taxon>Roseomonadaceae</taxon>
        <taxon>Roseomonas</taxon>
    </lineage>
</organism>
<dbReference type="InterPro" id="IPR011759">
    <property type="entry name" value="Cyt_c_oxidase_su2_TM_dom"/>
</dbReference>
<dbReference type="InterPro" id="IPR008972">
    <property type="entry name" value="Cupredoxin"/>
</dbReference>
<dbReference type="GO" id="GO:0009486">
    <property type="term" value="F:cytochrome bo3 ubiquinol oxidase activity"/>
    <property type="evidence" value="ECO:0007669"/>
    <property type="project" value="InterPro"/>
</dbReference>
<feature type="compositionally biased region" description="Low complexity" evidence="15">
    <location>
        <begin position="361"/>
        <end position="388"/>
    </location>
</feature>
<dbReference type="Pfam" id="PF06481">
    <property type="entry name" value="COX_ARM"/>
    <property type="match status" value="1"/>
</dbReference>
<keyword evidence="13" id="KW-0449">Lipoprotein</keyword>
<evidence type="ECO:0000313" key="20">
    <source>
        <dbReference type="Proteomes" id="UP001139516"/>
    </source>
</evidence>
<sequence>MPKPLPPGRFLRLGSLLALPALLGGCNLVVLRPAGDVAQQQGDLVVISTILMLIIIVPVMALTAFFAWRYRAANTQARYEPEWSHSTGLELVIWAAPLLIIICLGAITWAGTHLLDPFRPLARTAPGQPVAAGTQPLEVQVVALDWKWLFILPEQGIATVNELAAPVDRPIRFRISSSSVMNSFYIPALAGQIYAMPGMESRLHAVINRPGEFTGFSANYSGAGFSQMRFAFRGLDQAGFDRWVAEARSGNGGTLDRAAYLELERPSEAAPVRRFAAVEPGLFDAVVGMCVEAGTMCLHQMAAIDARGGLGLAGLANLRPVAAADPPSGGAGAGRQPGGARRAVAALCAIPEAPAAVAAAGPAAGATPARSRPASLAPLAGAGLPIPGRSHPAEFTALPPRPADQPES</sequence>
<evidence type="ECO:0000256" key="4">
    <source>
        <dbReference type="ARBA" id="ARBA00022475"/>
    </source>
</evidence>
<keyword evidence="12" id="KW-0564">Palmitate</keyword>
<dbReference type="GO" id="GO:0005507">
    <property type="term" value="F:copper ion binding"/>
    <property type="evidence" value="ECO:0007669"/>
    <property type="project" value="InterPro"/>
</dbReference>
<feature type="domain" description="Cytochrome oxidase subunit II copper A binding" evidence="17">
    <location>
        <begin position="134"/>
        <end position="246"/>
    </location>
</feature>
<dbReference type="NCBIfam" id="TIGR01433">
    <property type="entry name" value="CyoA"/>
    <property type="match status" value="1"/>
</dbReference>
<comment type="subcellular location">
    <subcellularLocation>
        <location evidence="1">Cell membrane</location>
        <topology evidence="1">Multi-pass membrane protein</topology>
    </subcellularLocation>
</comment>
<dbReference type="RefSeq" id="WP_248666992.1">
    <property type="nucleotide sequence ID" value="NZ_JALPRX010000040.1"/>
</dbReference>
<evidence type="ECO:0000256" key="11">
    <source>
        <dbReference type="ARBA" id="ARBA00023136"/>
    </source>
</evidence>
<keyword evidence="6 16" id="KW-0812">Transmembrane</keyword>
<keyword evidence="5" id="KW-0679">Respiratory chain</keyword>
<dbReference type="PROSITE" id="PS50857">
    <property type="entry name" value="COX2_CUA"/>
    <property type="match status" value="1"/>
</dbReference>
<evidence type="ECO:0000256" key="10">
    <source>
        <dbReference type="ARBA" id="ARBA00023002"/>
    </source>
</evidence>
<feature type="region of interest" description="Disordered" evidence="15">
    <location>
        <begin position="361"/>
        <end position="408"/>
    </location>
</feature>
<evidence type="ECO:0000256" key="13">
    <source>
        <dbReference type="ARBA" id="ARBA00023288"/>
    </source>
</evidence>